<dbReference type="Proteomes" id="UP001432322">
    <property type="component" value="Unassembled WGS sequence"/>
</dbReference>
<evidence type="ECO:0000256" key="1">
    <source>
        <dbReference type="SAM" id="Phobius"/>
    </source>
</evidence>
<keyword evidence="3" id="KW-1185">Reference proteome</keyword>
<dbReference type="AlphaFoldDB" id="A0AAV5WNB1"/>
<evidence type="ECO:0000313" key="2">
    <source>
        <dbReference type="EMBL" id="GMT32868.1"/>
    </source>
</evidence>
<dbReference type="EMBL" id="BTSY01000006">
    <property type="protein sequence ID" value="GMT32868.1"/>
    <property type="molecule type" value="Genomic_DNA"/>
</dbReference>
<feature type="non-terminal residue" evidence="2">
    <location>
        <position position="1"/>
    </location>
</feature>
<reference evidence="2" key="1">
    <citation type="submission" date="2023-10" db="EMBL/GenBank/DDBJ databases">
        <title>Genome assembly of Pristionchus species.</title>
        <authorList>
            <person name="Yoshida K."/>
            <person name="Sommer R.J."/>
        </authorList>
    </citation>
    <scope>NUCLEOTIDE SEQUENCE</scope>
    <source>
        <strain evidence="2">RS5133</strain>
    </source>
</reference>
<feature type="transmembrane region" description="Helical" evidence="1">
    <location>
        <begin position="58"/>
        <end position="80"/>
    </location>
</feature>
<keyword evidence="1" id="KW-0812">Transmembrane</keyword>
<accession>A0AAV5WNB1</accession>
<sequence>KFDEPDCHPTVVDDKNGTLVAVQCFCSSNDCSKKVFDFSKKVVTKFSTSECPIGIRNIMGYLAIASVSFSCFGLISFCVYQTIDTRGLDKQAKEMESLLAEFKWEIANSQVIAPNDKEPPRIDDKTPM</sequence>
<proteinExistence type="predicted"/>
<protein>
    <submittedName>
        <fullName evidence="2">Uncharacterized protein</fullName>
    </submittedName>
</protein>
<evidence type="ECO:0000313" key="3">
    <source>
        <dbReference type="Proteomes" id="UP001432322"/>
    </source>
</evidence>
<comment type="caution">
    <text evidence="2">The sequence shown here is derived from an EMBL/GenBank/DDBJ whole genome shotgun (WGS) entry which is preliminary data.</text>
</comment>
<gene>
    <name evidence="2" type="ORF">PFISCL1PPCAC_24165</name>
</gene>
<keyword evidence="1" id="KW-1133">Transmembrane helix</keyword>
<name>A0AAV5WNB1_9BILA</name>
<organism evidence="2 3">
    <name type="scientific">Pristionchus fissidentatus</name>
    <dbReference type="NCBI Taxonomy" id="1538716"/>
    <lineage>
        <taxon>Eukaryota</taxon>
        <taxon>Metazoa</taxon>
        <taxon>Ecdysozoa</taxon>
        <taxon>Nematoda</taxon>
        <taxon>Chromadorea</taxon>
        <taxon>Rhabditida</taxon>
        <taxon>Rhabditina</taxon>
        <taxon>Diplogasteromorpha</taxon>
        <taxon>Diplogasteroidea</taxon>
        <taxon>Neodiplogasteridae</taxon>
        <taxon>Pristionchus</taxon>
    </lineage>
</organism>
<keyword evidence="1" id="KW-0472">Membrane</keyword>